<name>A0A445N1M6_9BACT</name>
<organism evidence="1">
    <name type="scientific">uncultured Desulfobacterium sp</name>
    <dbReference type="NCBI Taxonomy" id="201089"/>
    <lineage>
        <taxon>Bacteria</taxon>
        <taxon>Pseudomonadati</taxon>
        <taxon>Thermodesulfobacteriota</taxon>
        <taxon>Desulfobacteria</taxon>
        <taxon>Desulfobacterales</taxon>
        <taxon>Desulfobacteriaceae</taxon>
        <taxon>Desulfobacterium</taxon>
        <taxon>environmental samples</taxon>
    </lineage>
</organism>
<reference evidence="1" key="1">
    <citation type="submission" date="2018-01" db="EMBL/GenBank/DDBJ databases">
        <authorList>
            <person name="Regsiter A."/>
            <person name="William W."/>
        </authorList>
    </citation>
    <scope>NUCLEOTIDE SEQUENCE</scope>
    <source>
        <strain evidence="1">TRIP AH-1</strain>
    </source>
</reference>
<gene>
    <name evidence="1" type="ORF">PITCH_A680006</name>
</gene>
<evidence type="ECO:0000313" key="1">
    <source>
        <dbReference type="EMBL" id="SPD75607.1"/>
    </source>
</evidence>
<dbReference type="EMBL" id="OJIN01000212">
    <property type="protein sequence ID" value="SPD75607.1"/>
    <property type="molecule type" value="Genomic_DNA"/>
</dbReference>
<sequence length="50" mass="5540">MAAHVAEAASAVAEADEAVDNIDISRQSYKVKPFAIKIALWRENNDSLYF</sequence>
<protein>
    <submittedName>
        <fullName evidence="1">Uncharacterized protein</fullName>
    </submittedName>
</protein>
<proteinExistence type="predicted"/>
<dbReference type="AlphaFoldDB" id="A0A445N1M6"/>
<accession>A0A445N1M6</accession>